<gene>
    <name evidence="3" type="ORF">PHYBLDRAFT_76865</name>
</gene>
<accession>A0A162YIA2</accession>
<keyword evidence="1" id="KW-0175">Coiled coil</keyword>
<feature type="coiled-coil region" evidence="1">
    <location>
        <begin position="215"/>
        <end position="242"/>
    </location>
</feature>
<evidence type="ECO:0000313" key="3">
    <source>
        <dbReference type="EMBL" id="OAD80885.1"/>
    </source>
</evidence>
<organism evidence="3 4">
    <name type="scientific">Phycomyces blakesleeanus (strain ATCC 8743b / DSM 1359 / FGSC 10004 / NBRC 33097 / NRRL 1555)</name>
    <dbReference type="NCBI Taxonomy" id="763407"/>
    <lineage>
        <taxon>Eukaryota</taxon>
        <taxon>Fungi</taxon>
        <taxon>Fungi incertae sedis</taxon>
        <taxon>Mucoromycota</taxon>
        <taxon>Mucoromycotina</taxon>
        <taxon>Mucoromycetes</taxon>
        <taxon>Mucorales</taxon>
        <taxon>Phycomycetaceae</taxon>
        <taxon>Phycomyces</taxon>
    </lineage>
</organism>
<proteinExistence type="predicted"/>
<dbReference type="OrthoDB" id="2400951at2759"/>
<dbReference type="Proteomes" id="UP000077315">
    <property type="component" value="Unassembled WGS sequence"/>
</dbReference>
<dbReference type="EMBL" id="KV440971">
    <property type="protein sequence ID" value="OAD80885.1"/>
    <property type="molecule type" value="Genomic_DNA"/>
</dbReference>
<keyword evidence="4" id="KW-1185">Reference proteome</keyword>
<dbReference type="AlphaFoldDB" id="A0A162YIA2"/>
<feature type="region of interest" description="Disordered" evidence="2">
    <location>
        <begin position="154"/>
        <end position="189"/>
    </location>
</feature>
<feature type="compositionally biased region" description="Basic and acidic residues" evidence="2">
    <location>
        <begin position="83"/>
        <end position="94"/>
    </location>
</feature>
<sequence length="525" mass="58174">MSSVSSHEGSDKDGFFHRSFPEGLASRYAYLRKTDLLDTFESNTRPRDTDAWSVAATVDDQESVMSGHGGNMSIAGSISRVTTEGKETDDDRSTLDGSARNGVSSSNEPALSIDNPGIRLETFRDLDMPSAFHDNASVITGDDEEKYPRSVAAEFGDDGTRSAAGDFSHIDSSDDEERTADSGYQGNSQAPVALNDAISAPPQPQPSFASATKPYTTLIEENEMLREQLQNLERSQKQQIEVIANLRTLTACGEEVYGRALHMSHATPEEQDRLGRETTGLYLPSTSSFPDAADYSCQQNNGYLDMERNAPLSHIVNARTLTQRLAQLAEWLTRFVQDAVDQDKRITLEQSLFTQIVESYLSSLPFGTEKQELLNTAYSDQIRRFQSTLGSNFSKWYRRQTVQSLSLNPATKEYLGEMRTQMTKHLEDLLASMRKTTDDQGDVIPDRQLWDDILDLCMVLSLEIHGGDADVYAKPIAAGSKYDEEIMAVVGDSTADKNKIVKLVVSPLFIDEDEVVLLPARVLLE</sequence>
<dbReference type="VEuPathDB" id="FungiDB:PHYBLDRAFT_76865"/>
<name>A0A162YIA2_PHYB8</name>
<feature type="region of interest" description="Disordered" evidence="2">
    <location>
        <begin position="62"/>
        <end position="114"/>
    </location>
</feature>
<dbReference type="RefSeq" id="XP_018298925.1">
    <property type="nucleotide sequence ID" value="XM_018443196.1"/>
</dbReference>
<evidence type="ECO:0000313" key="4">
    <source>
        <dbReference type="Proteomes" id="UP000077315"/>
    </source>
</evidence>
<dbReference type="InParanoid" id="A0A162YIA2"/>
<reference evidence="4" key="1">
    <citation type="submission" date="2015-06" db="EMBL/GenBank/DDBJ databases">
        <title>Expansion of signal transduction pathways in fungi by whole-genome duplication.</title>
        <authorList>
            <consortium name="DOE Joint Genome Institute"/>
            <person name="Corrochano L.M."/>
            <person name="Kuo A."/>
            <person name="Marcet-Houben M."/>
            <person name="Polaino S."/>
            <person name="Salamov A."/>
            <person name="Villalobos J.M."/>
            <person name="Alvarez M.I."/>
            <person name="Avalos J."/>
            <person name="Benito E.P."/>
            <person name="Benoit I."/>
            <person name="Burger G."/>
            <person name="Camino L.P."/>
            <person name="Canovas D."/>
            <person name="Cerda-Olmedo E."/>
            <person name="Cheng J.-F."/>
            <person name="Dominguez A."/>
            <person name="Elias M."/>
            <person name="Eslava A.P."/>
            <person name="Glaser F."/>
            <person name="Grimwood J."/>
            <person name="Gutierrez G."/>
            <person name="Heitman J."/>
            <person name="Henrissat B."/>
            <person name="Iturriaga E.A."/>
            <person name="Lang B.F."/>
            <person name="Lavin J.L."/>
            <person name="Lee S."/>
            <person name="Li W."/>
            <person name="Lindquist E."/>
            <person name="Lopez-Garcia S."/>
            <person name="Luque E.M."/>
            <person name="Marcos A.T."/>
            <person name="Martin J."/>
            <person name="McCluskey K."/>
            <person name="Medina H.R."/>
            <person name="Miralles-Duran A."/>
            <person name="Miyazaki A."/>
            <person name="Munoz-Torres E."/>
            <person name="Oguiza J.A."/>
            <person name="Ohm R."/>
            <person name="Olmedo M."/>
            <person name="Orejas M."/>
            <person name="Ortiz-Castellanos L."/>
            <person name="Pisabarro A.G."/>
            <person name="Rodriguez-Romero J."/>
            <person name="Ruiz-Herrera J."/>
            <person name="Ruiz-Vazquez R."/>
            <person name="Sanz C."/>
            <person name="Schackwitz W."/>
            <person name="Schmutz J."/>
            <person name="Shahriari M."/>
            <person name="Shelest E."/>
            <person name="Silva-Franco F."/>
            <person name="Soanes D."/>
            <person name="Syed K."/>
            <person name="Tagua V.G."/>
            <person name="Talbot N.J."/>
            <person name="Thon M."/>
            <person name="De vries R.P."/>
            <person name="Wiebenga A."/>
            <person name="Yadav J.S."/>
            <person name="Braun E.L."/>
            <person name="Baker S."/>
            <person name="Garre V."/>
            <person name="Horwitz B."/>
            <person name="Torres-Martinez S."/>
            <person name="Idnurm A."/>
            <person name="Herrera-Estrella A."/>
            <person name="Gabaldon T."/>
            <person name="Grigoriev I.V."/>
        </authorList>
    </citation>
    <scope>NUCLEOTIDE SEQUENCE [LARGE SCALE GENOMIC DNA]</scope>
    <source>
        <strain evidence="4">NRRL 1555(-)</strain>
    </source>
</reference>
<dbReference type="GeneID" id="29004102"/>
<protein>
    <submittedName>
        <fullName evidence="3">Uncharacterized protein</fullName>
    </submittedName>
</protein>
<evidence type="ECO:0000256" key="2">
    <source>
        <dbReference type="SAM" id="MobiDB-lite"/>
    </source>
</evidence>
<evidence type="ECO:0000256" key="1">
    <source>
        <dbReference type="SAM" id="Coils"/>
    </source>
</evidence>